<keyword evidence="1" id="KW-0472">Membrane</keyword>
<dbReference type="OrthoDB" id="2596908at2759"/>
<evidence type="ECO:0000256" key="2">
    <source>
        <dbReference type="SAM" id="SignalP"/>
    </source>
</evidence>
<gene>
    <name evidence="3" type="ORF">BJ878DRAFT_208740</name>
</gene>
<evidence type="ECO:0000313" key="4">
    <source>
        <dbReference type="Proteomes" id="UP000887226"/>
    </source>
</evidence>
<keyword evidence="1" id="KW-0812">Transmembrane</keyword>
<accession>A0A9P7YY14</accession>
<feature type="chain" id="PRO_5040420959" evidence="2">
    <location>
        <begin position="19"/>
        <end position="337"/>
    </location>
</feature>
<keyword evidence="4" id="KW-1185">Reference proteome</keyword>
<dbReference type="AlphaFoldDB" id="A0A9P7YY14"/>
<name>A0A9P7YY14_9HELO</name>
<comment type="caution">
    <text evidence="3">The sequence shown here is derived from an EMBL/GenBank/DDBJ whole genome shotgun (WGS) entry which is preliminary data.</text>
</comment>
<evidence type="ECO:0000313" key="3">
    <source>
        <dbReference type="EMBL" id="KAG9241792.1"/>
    </source>
</evidence>
<proteinExistence type="predicted"/>
<feature type="transmembrane region" description="Helical" evidence="1">
    <location>
        <begin position="288"/>
        <end position="313"/>
    </location>
</feature>
<sequence length="337" mass="36024">MYRSTITAALLLVSQVLAGGVEDAGLVTKGDIYLGGSINRYADDAEALKRGEAATIVRRENTTEDLVSELSTTQWDEQTMLACTTSLEALNGVATNDAGMAVCYNLPMYNATTGVFKADMRLFKIAEPTGSFAAIPSSNVLVGVAYVGASVQPVSAAEIGRRSEVDEMDNNFVSLISWSRSSKIESRAANVPNMTHAYAFVGQINAEFVGTNMTDAQIEQLVTPTVTLTGTTISGSSVNTTINSTQASFVSGYFAEIADVAVAAVAQPMQTLVYATDELFILPGTQILIFPIGGIITGTWAILLMSTIAYGTVGRMQFRDQFRQRQLFSLKGDRPTI</sequence>
<organism evidence="3 4">
    <name type="scientific">Calycina marina</name>
    <dbReference type="NCBI Taxonomy" id="1763456"/>
    <lineage>
        <taxon>Eukaryota</taxon>
        <taxon>Fungi</taxon>
        <taxon>Dikarya</taxon>
        <taxon>Ascomycota</taxon>
        <taxon>Pezizomycotina</taxon>
        <taxon>Leotiomycetes</taxon>
        <taxon>Helotiales</taxon>
        <taxon>Pezizellaceae</taxon>
        <taxon>Calycina</taxon>
    </lineage>
</organism>
<keyword evidence="2" id="KW-0732">Signal</keyword>
<keyword evidence="1" id="KW-1133">Transmembrane helix</keyword>
<dbReference type="Proteomes" id="UP000887226">
    <property type="component" value="Unassembled WGS sequence"/>
</dbReference>
<protein>
    <submittedName>
        <fullName evidence="3">Uncharacterized protein</fullName>
    </submittedName>
</protein>
<evidence type="ECO:0000256" key="1">
    <source>
        <dbReference type="SAM" id="Phobius"/>
    </source>
</evidence>
<dbReference type="EMBL" id="MU254155">
    <property type="protein sequence ID" value="KAG9241792.1"/>
    <property type="molecule type" value="Genomic_DNA"/>
</dbReference>
<feature type="signal peptide" evidence="2">
    <location>
        <begin position="1"/>
        <end position="18"/>
    </location>
</feature>
<reference evidence="3" key="1">
    <citation type="journal article" date="2021" name="IMA Fungus">
        <title>Genomic characterization of three marine fungi, including Emericellopsis atlantica sp. nov. with signatures of a generalist lifestyle and marine biomass degradation.</title>
        <authorList>
            <person name="Hagestad O.C."/>
            <person name="Hou L."/>
            <person name="Andersen J.H."/>
            <person name="Hansen E.H."/>
            <person name="Altermark B."/>
            <person name="Li C."/>
            <person name="Kuhnert E."/>
            <person name="Cox R.J."/>
            <person name="Crous P.W."/>
            <person name="Spatafora J.W."/>
            <person name="Lail K."/>
            <person name="Amirebrahimi M."/>
            <person name="Lipzen A."/>
            <person name="Pangilinan J."/>
            <person name="Andreopoulos W."/>
            <person name="Hayes R.D."/>
            <person name="Ng V."/>
            <person name="Grigoriev I.V."/>
            <person name="Jackson S.A."/>
            <person name="Sutton T.D.S."/>
            <person name="Dobson A.D.W."/>
            <person name="Rama T."/>
        </authorList>
    </citation>
    <scope>NUCLEOTIDE SEQUENCE</scope>
    <source>
        <strain evidence="3">TRa3180A</strain>
    </source>
</reference>